<feature type="transmembrane region" description="Helical" evidence="7">
    <location>
        <begin position="357"/>
        <end position="375"/>
    </location>
</feature>
<evidence type="ECO:0000256" key="2">
    <source>
        <dbReference type="ARBA" id="ARBA00006386"/>
    </source>
</evidence>
<evidence type="ECO:0000256" key="5">
    <source>
        <dbReference type="ARBA" id="ARBA00022989"/>
    </source>
</evidence>
<comment type="similarity">
    <text evidence="2">Belongs to the UPF0718 family.</text>
</comment>
<feature type="transmembrane region" description="Helical" evidence="7">
    <location>
        <begin position="570"/>
        <end position="593"/>
    </location>
</feature>
<dbReference type="PANTHER" id="PTHR34184">
    <property type="entry name" value="UPF0718 PROTEIN YCGR"/>
    <property type="match status" value="1"/>
</dbReference>
<dbReference type="PANTHER" id="PTHR34184:SF4">
    <property type="entry name" value="UPF0718 PROTEIN YCGR"/>
    <property type="match status" value="1"/>
</dbReference>
<accession>A0A0F6YN20</accession>
<dbReference type="InterPro" id="IPR005524">
    <property type="entry name" value="DUF318"/>
</dbReference>
<keyword evidence="3" id="KW-1003">Cell membrane</keyword>
<sequence length="616" mass="63414">MHLPACISLGRGLVMSLVVFVSIVSCAIGALIASLARHRPALDAPVRTFAIGAGLALVGTHLVPESARGIGAWSLLLMGASLAVPWLVRERRSAVLATELTYAGLLGYHVFEAARMAIAARSAPESELALALIAHAMPTAALLLVSTSDAIGLRAAGLAIASVLGVSFARFGGEQVASLTPAFDAIASGLLLFVIARALAPVHARTSGRRVSELIALAVGVIVTLLGTRAHWELAPDATRALELRLVDALVDTTLEAAPMLLLGLALGALVQAIGGRFPDRWMRETSPLRDAMRGAVYGAPLPVCACGILPVAEGLAMRRASAALVVAFLLATPQAGVEVFAVMARFLGVPFATAHLVVSLATSIVAAIVIARVARRPAAITIRGRSFELVATSSCSHDDCCDHDHDHAPQEGTLLTRWRAAFDELALHNAPWALVGIVLAALVAELVPAESVAGFAAIGADIPLMAVLAIPAYVCPASAAPLGAVLIAKGLSPGAVLVAVTLGPATNVATLAFLRRRYGTRAAVHGVVALVATAWAGALLVNALVPVALPPLATGEAHEHGWLASASGLALALVVVRALWIAGPAAVLPGLAPASRPFGQDRRDPRNLPETRRAR</sequence>
<keyword evidence="9" id="KW-1185">Reference proteome</keyword>
<feature type="transmembrane region" description="Helical" evidence="7">
    <location>
        <begin position="296"/>
        <end position="317"/>
    </location>
</feature>
<dbReference type="EMBL" id="CP011125">
    <property type="protein sequence ID" value="AKF11420.1"/>
    <property type="molecule type" value="Genomic_DNA"/>
</dbReference>
<feature type="transmembrane region" description="Helical" evidence="7">
    <location>
        <begin position="185"/>
        <end position="202"/>
    </location>
</feature>
<evidence type="ECO:0000313" key="9">
    <source>
        <dbReference type="Proteomes" id="UP000034883"/>
    </source>
</evidence>
<feature type="transmembrane region" description="Helical" evidence="7">
    <location>
        <begin position="495"/>
        <end position="515"/>
    </location>
</feature>
<feature type="transmembrane region" description="Helical" evidence="7">
    <location>
        <begin position="527"/>
        <end position="550"/>
    </location>
</feature>
<feature type="transmembrane region" description="Helical" evidence="7">
    <location>
        <begin position="257"/>
        <end position="275"/>
    </location>
</feature>
<keyword evidence="4 7" id="KW-0812">Transmembrane</keyword>
<dbReference type="Pfam" id="PF03773">
    <property type="entry name" value="ArsP_1"/>
    <property type="match status" value="1"/>
</dbReference>
<keyword evidence="5 7" id="KW-1133">Transmembrane helix</keyword>
<protein>
    <submittedName>
        <fullName evidence="8">Transporter</fullName>
    </submittedName>
</protein>
<organism evidence="8 9">
    <name type="scientific">Sandaracinus amylolyticus</name>
    <dbReference type="NCBI Taxonomy" id="927083"/>
    <lineage>
        <taxon>Bacteria</taxon>
        <taxon>Pseudomonadati</taxon>
        <taxon>Myxococcota</taxon>
        <taxon>Polyangia</taxon>
        <taxon>Polyangiales</taxon>
        <taxon>Sandaracinaceae</taxon>
        <taxon>Sandaracinus</taxon>
    </lineage>
</organism>
<evidence type="ECO:0000256" key="4">
    <source>
        <dbReference type="ARBA" id="ARBA00022692"/>
    </source>
</evidence>
<comment type="subcellular location">
    <subcellularLocation>
        <location evidence="1">Cell membrane</location>
        <topology evidence="1">Multi-pass membrane protein</topology>
    </subcellularLocation>
</comment>
<dbReference type="KEGG" id="samy:DB32_008569"/>
<gene>
    <name evidence="8" type="ORF">DB32_008569</name>
</gene>
<dbReference type="STRING" id="927083.DB32_008569"/>
<evidence type="ECO:0000256" key="1">
    <source>
        <dbReference type="ARBA" id="ARBA00004651"/>
    </source>
</evidence>
<dbReference type="GO" id="GO:0005886">
    <property type="term" value="C:plasma membrane"/>
    <property type="evidence" value="ECO:0007669"/>
    <property type="project" value="UniProtKB-SubCell"/>
</dbReference>
<evidence type="ECO:0000256" key="6">
    <source>
        <dbReference type="ARBA" id="ARBA00023136"/>
    </source>
</evidence>
<evidence type="ECO:0000256" key="7">
    <source>
        <dbReference type="SAM" id="Phobius"/>
    </source>
</evidence>
<feature type="transmembrane region" description="Helical" evidence="7">
    <location>
        <begin position="431"/>
        <end position="448"/>
    </location>
</feature>
<evidence type="ECO:0000313" key="8">
    <source>
        <dbReference type="EMBL" id="AKF11420.1"/>
    </source>
</evidence>
<keyword evidence="6 7" id="KW-0472">Membrane</keyword>
<name>A0A0F6YN20_9BACT</name>
<proteinExistence type="inferred from homology"/>
<reference evidence="8 9" key="1">
    <citation type="submission" date="2015-03" db="EMBL/GenBank/DDBJ databases">
        <title>Genome assembly of Sandaracinus amylolyticus DSM 53668.</title>
        <authorList>
            <person name="Sharma G."/>
            <person name="Subramanian S."/>
        </authorList>
    </citation>
    <scope>NUCLEOTIDE SEQUENCE [LARGE SCALE GENOMIC DNA]</scope>
    <source>
        <strain evidence="8 9">DSM 53668</strain>
    </source>
</reference>
<dbReference type="AlphaFoldDB" id="A0A0F6YN20"/>
<feature type="transmembrane region" description="Helical" evidence="7">
    <location>
        <begin position="152"/>
        <end position="173"/>
    </location>
</feature>
<feature type="transmembrane region" description="Helical" evidence="7">
    <location>
        <begin position="214"/>
        <end position="232"/>
    </location>
</feature>
<dbReference type="Proteomes" id="UP000034883">
    <property type="component" value="Chromosome"/>
</dbReference>
<dbReference type="InterPro" id="IPR052923">
    <property type="entry name" value="UPF0718"/>
</dbReference>
<feature type="transmembrane region" description="Helical" evidence="7">
    <location>
        <begin position="323"/>
        <end position="345"/>
    </location>
</feature>
<feature type="transmembrane region" description="Helical" evidence="7">
    <location>
        <begin position="70"/>
        <end position="88"/>
    </location>
</feature>
<evidence type="ECO:0000256" key="3">
    <source>
        <dbReference type="ARBA" id="ARBA00022475"/>
    </source>
</evidence>
<feature type="transmembrane region" description="Helical" evidence="7">
    <location>
        <begin position="12"/>
        <end position="32"/>
    </location>
</feature>